<protein>
    <submittedName>
        <fullName evidence="1">Uncharacterized protein</fullName>
    </submittedName>
</protein>
<evidence type="ECO:0000313" key="1">
    <source>
        <dbReference type="EMBL" id="CAD6261539.1"/>
    </source>
</evidence>
<name>A0A811QYS8_9POAL</name>
<proteinExistence type="predicted"/>
<dbReference type="OrthoDB" id="775087at2759"/>
<accession>A0A811QYS8</accession>
<dbReference type="PANTHER" id="PTHR35770">
    <property type="entry name" value="U2 SMALL NUCLEAR RIBONUCLEOPROTEIN AUXILIARY FACTOR-LIKE PROTEIN"/>
    <property type="match status" value="1"/>
</dbReference>
<gene>
    <name evidence="1" type="ORF">NCGR_LOCUS44939</name>
</gene>
<reference evidence="1" key="1">
    <citation type="submission" date="2020-10" db="EMBL/GenBank/DDBJ databases">
        <authorList>
            <person name="Han B."/>
            <person name="Lu T."/>
            <person name="Zhao Q."/>
            <person name="Huang X."/>
            <person name="Zhao Y."/>
        </authorList>
    </citation>
    <scope>NUCLEOTIDE SEQUENCE</scope>
</reference>
<keyword evidence="2" id="KW-1185">Reference proteome</keyword>
<dbReference type="PANTHER" id="PTHR35770:SF1">
    <property type="entry name" value="U2 SMALL NUCLEAR RIBONUCLEOPROTEIN AUXILIARY FACTOR-LIKE PROTEIN"/>
    <property type="match status" value="1"/>
</dbReference>
<comment type="caution">
    <text evidence="1">The sequence shown here is derived from an EMBL/GenBank/DDBJ whole genome shotgun (WGS) entry which is preliminary data.</text>
</comment>
<organism evidence="1 2">
    <name type="scientific">Miscanthus lutarioriparius</name>
    <dbReference type="NCBI Taxonomy" id="422564"/>
    <lineage>
        <taxon>Eukaryota</taxon>
        <taxon>Viridiplantae</taxon>
        <taxon>Streptophyta</taxon>
        <taxon>Embryophyta</taxon>
        <taxon>Tracheophyta</taxon>
        <taxon>Spermatophyta</taxon>
        <taxon>Magnoliopsida</taxon>
        <taxon>Liliopsida</taxon>
        <taxon>Poales</taxon>
        <taxon>Poaceae</taxon>
        <taxon>PACMAD clade</taxon>
        <taxon>Panicoideae</taxon>
        <taxon>Andropogonodae</taxon>
        <taxon>Andropogoneae</taxon>
        <taxon>Saccharinae</taxon>
        <taxon>Miscanthus</taxon>
    </lineage>
</organism>
<sequence length="130" mass="14280">MRLAAVFGEAKPEKSDNEADALPRRLVLFRAHSHSHGGLRVVATDLHSLAWHSSSSLPPPENVFAYLYTNMMSYAGPDTAELVATKAKGLPRITISLDRVAASVLKDVIADFSLALYESYKTKQEHASRE</sequence>
<dbReference type="EMBL" id="CAJGYO010000012">
    <property type="protein sequence ID" value="CAD6261539.1"/>
    <property type="molecule type" value="Genomic_DNA"/>
</dbReference>
<dbReference type="AlphaFoldDB" id="A0A811QYS8"/>
<dbReference type="Proteomes" id="UP000604825">
    <property type="component" value="Unassembled WGS sequence"/>
</dbReference>
<evidence type="ECO:0000313" key="2">
    <source>
        <dbReference type="Proteomes" id="UP000604825"/>
    </source>
</evidence>